<dbReference type="InterPro" id="IPR027417">
    <property type="entry name" value="P-loop_NTPase"/>
</dbReference>
<keyword evidence="4" id="KW-1133">Transmembrane helix</keyword>
<dbReference type="AlphaFoldDB" id="A0A6N6N1G0"/>
<evidence type="ECO:0000256" key="5">
    <source>
        <dbReference type="ARBA" id="ARBA00023136"/>
    </source>
</evidence>
<evidence type="ECO:0000256" key="1">
    <source>
        <dbReference type="ARBA" id="ARBA00004167"/>
    </source>
</evidence>
<dbReference type="Gene3D" id="3.40.50.300">
    <property type="entry name" value="P-loop containing nucleotide triphosphate hydrolases"/>
    <property type="match status" value="1"/>
</dbReference>
<accession>A0A6N6N1G0</accession>
<dbReference type="OrthoDB" id="1407035at2"/>
<dbReference type="GO" id="GO:0017095">
    <property type="term" value="F:heparan sulfate 6-sulfotransferase activity"/>
    <property type="evidence" value="ECO:0007669"/>
    <property type="project" value="TreeGrafter"/>
</dbReference>
<dbReference type="PANTHER" id="PTHR12812">
    <property type="entry name" value="HEPARAN SULFATE 6-O-SULFOTRANSFERASE 3"/>
    <property type="match status" value="1"/>
</dbReference>
<dbReference type="InterPro" id="IPR005331">
    <property type="entry name" value="Sulfotransferase"/>
</dbReference>
<dbReference type="Pfam" id="PF03567">
    <property type="entry name" value="Sulfotransfer_2"/>
    <property type="match status" value="1"/>
</dbReference>
<reference evidence="7 8" key="1">
    <citation type="journal article" date="2017" name="Int. J. Syst. Evol. Microbiol.">
        <title>Desulfovibrio senegalensis sp. nov., a mesophilic sulfate reducer isolated from marine sediment.</title>
        <authorList>
            <person name="Thioye A."/>
            <person name="Gam Z.B.A."/>
            <person name="Mbengue M."/>
            <person name="Cayol J.L."/>
            <person name="Joseph-Bartoli M."/>
            <person name="Toure-Kane C."/>
            <person name="Labat M."/>
        </authorList>
    </citation>
    <scope>NUCLEOTIDE SEQUENCE [LARGE SCALE GENOMIC DNA]</scope>
    <source>
        <strain evidence="7 8">DSM 101509</strain>
    </source>
</reference>
<evidence type="ECO:0000256" key="2">
    <source>
        <dbReference type="ARBA" id="ARBA00022679"/>
    </source>
</evidence>
<sequence>MSEAGIFGLPAFVYHHLPKTAGSTFRTVMESYWEPEAVCRFEVEDEFAGRDESWRAARFFAGHFSYGFVRDFPLDVQRVVFLRNPVERVVSQYYNFHDASRRPQHWDDRTREHPEMRLLLDAVRTMSLSDFIGSREPFIQNVVRNYQTRYLTDHSTDPARMLPQDCVLEDSPHMLEEAKGNLLHSFDFFGVQELFGMSMNLFCAQYGLPPLGTFGAMTRNINPRKHGLGRYELSEAVLERLHALNSLDMELWRFAQNVLLERVEQSVRSLTASRSREKTVAPDVPCCSWPVVFPVETLKRFRGLYWLEEDGLGRKFRWTGYETPAVLELEFPVNGNDALMIALDILSDAPPEKFTAPSLAFDSLECRLLRADRVGPMQYSVKYSVTVADYHWPRRIHLLKVNEHLFTEPYKAAGRLLGSCVHRVAVDRVV</sequence>
<evidence type="ECO:0000256" key="6">
    <source>
        <dbReference type="ARBA" id="ARBA00023180"/>
    </source>
</evidence>
<keyword evidence="2 7" id="KW-0808">Transferase</keyword>
<keyword evidence="6" id="KW-0325">Glycoprotein</keyword>
<dbReference type="EMBL" id="WAIE01000004">
    <property type="protein sequence ID" value="KAB1441441.1"/>
    <property type="molecule type" value="Genomic_DNA"/>
</dbReference>
<evidence type="ECO:0000313" key="7">
    <source>
        <dbReference type="EMBL" id="KAB1441441.1"/>
    </source>
</evidence>
<protein>
    <submittedName>
        <fullName evidence="7">Sulfotransferase family protein</fullName>
    </submittedName>
</protein>
<dbReference type="PANTHER" id="PTHR12812:SF0">
    <property type="entry name" value="HEPARAN-SULFATE 6-O-SULFOTRANSFERASE"/>
    <property type="match status" value="1"/>
</dbReference>
<dbReference type="RefSeq" id="WP_151151184.1">
    <property type="nucleotide sequence ID" value="NZ_WAIE01000004.1"/>
</dbReference>
<comment type="caution">
    <text evidence="7">The sequence shown here is derived from an EMBL/GenBank/DDBJ whole genome shotgun (WGS) entry which is preliminary data.</text>
</comment>
<evidence type="ECO:0000313" key="8">
    <source>
        <dbReference type="Proteomes" id="UP000438699"/>
    </source>
</evidence>
<keyword evidence="8" id="KW-1185">Reference proteome</keyword>
<proteinExistence type="predicted"/>
<organism evidence="7 8">
    <name type="scientific">Pseudodesulfovibrio senegalensis</name>
    <dbReference type="NCBI Taxonomy" id="1721087"/>
    <lineage>
        <taxon>Bacteria</taxon>
        <taxon>Pseudomonadati</taxon>
        <taxon>Thermodesulfobacteriota</taxon>
        <taxon>Desulfovibrionia</taxon>
        <taxon>Desulfovibrionales</taxon>
        <taxon>Desulfovibrionaceae</taxon>
    </lineage>
</organism>
<dbReference type="Proteomes" id="UP000438699">
    <property type="component" value="Unassembled WGS sequence"/>
</dbReference>
<gene>
    <name evidence="7" type="ORF">F8A88_10885</name>
</gene>
<evidence type="ECO:0000256" key="3">
    <source>
        <dbReference type="ARBA" id="ARBA00022692"/>
    </source>
</evidence>
<keyword evidence="5" id="KW-0472">Membrane</keyword>
<name>A0A6N6N1G0_9BACT</name>
<keyword evidence="3" id="KW-0812">Transmembrane</keyword>
<evidence type="ECO:0000256" key="4">
    <source>
        <dbReference type="ARBA" id="ARBA00022989"/>
    </source>
</evidence>
<comment type="subcellular location">
    <subcellularLocation>
        <location evidence="1">Membrane</location>
        <topology evidence="1">Single-pass membrane protein</topology>
    </subcellularLocation>
</comment>
<dbReference type="InterPro" id="IPR010635">
    <property type="entry name" value="Heparan_SO4-6-sulfoTrfase"/>
</dbReference>
<dbReference type="GO" id="GO:0016020">
    <property type="term" value="C:membrane"/>
    <property type="evidence" value="ECO:0007669"/>
    <property type="project" value="UniProtKB-SubCell"/>
</dbReference>